<name>A0A1F6Y7V8_9BACT</name>
<comment type="caution">
    <text evidence="3">The sequence shown here is derived from an EMBL/GenBank/DDBJ whole genome shotgun (WGS) entry which is preliminary data.</text>
</comment>
<gene>
    <name evidence="3" type="ORF">A3G06_01990</name>
</gene>
<sequence length="80" mass="9310">MDIFTNNTGLLLLLVVWVIPWKIYALWTAAKLRHKGWFAALVILNTFAILDIFYIFYIAKKSWNQVKGAFFGVMQGRKKS</sequence>
<feature type="transmembrane region" description="Helical" evidence="1">
    <location>
        <begin position="35"/>
        <end position="57"/>
    </location>
</feature>
<dbReference type="Proteomes" id="UP000176192">
    <property type="component" value="Unassembled WGS sequence"/>
</dbReference>
<feature type="domain" description="DUF5652" evidence="2">
    <location>
        <begin position="7"/>
        <end position="62"/>
    </location>
</feature>
<organism evidence="3 4">
    <name type="scientific">Candidatus Nomurabacteria bacterium RIFCSPLOWO2_12_FULL_46_14</name>
    <dbReference type="NCBI Taxonomy" id="1801797"/>
    <lineage>
        <taxon>Bacteria</taxon>
        <taxon>Candidatus Nomuraibacteriota</taxon>
    </lineage>
</organism>
<dbReference type="AlphaFoldDB" id="A0A1F6Y7V8"/>
<dbReference type="STRING" id="1801797.A3G06_01990"/>
<evidence type="ECO:0000313" key="4">
    <source>
        <dbReference type="Proteomes" id="UP000176192"/>
    </source>
</evidence>
<dbReference type="InterPro" id="IPR043712">
    <property type="entry name" value="DUF5652"/>
</dbReference>
<evidence type="ECO:0000259" key="2">
    <source>
        <dbReference type="Pfam" id="PF18893"/>
    </source>
</evidence>
<evidence type="ECO:0000313" key="3">
    <source>
        <dbReference type="EMBL" id="OGJ02461.1"/>
    </source>
</evidence>
<keyword evidence="1" id="KW-0472">Membrane</keyword>
<protein>
    <recommendedName>
        <fullName evidence="2">DUF5652 domain-containing protein</fullName>
    </recommendedName>
</protein>
<keyword evidence="1" id="KW-1133">Transmembrane helix</keyword>
<dbReference type="Pfam" id="PF18893">
    <property type="entry name" value="DUF5652"/>
    <property type="match status" value="1"/>
</dbReference>
<keyword evidence="1" id="KW-0812">Transmembrane</keyword>
<dbReference type="EMBL" id="MFVV01000045">
    <property type="protein sequence ID" value="OGJ02461.1"/>
    <property type="molecule type" value="Genomic_DNA"/>
</dbReference>
<accession>A0A1F6Y7V8</accession>
<proteinExistence type="predicted"/>
<evidence type="ECO:0000256" key="1">
    <source>
        <dbReference type="SAM" id="Phobius"/>
    </source>
</evidence>
<reference evidence="3 4" key="1">
    <citation type="journal article" date="2016" name="Nat. Commun.">
        <title>Thousands of microbial genomes shed light on interconnected biogeochemical processes in an aquifer system.</title>
        <authorList>
            <person name="Anantharaman K."/>
            <person name="Brown C.T."/>
            <person name="Hug L.A."/>
            <person name="Sharon I."/>
            <person name="Castelle C.J."/>
            <person name="Probst A.J."/>
            <person name="Thomas B.C."/>
            <person name="Singh A."/>
            <person name="Wilkins M.J."/>
            <person name="Karaoz U."/>
            <person name="Brodie E.L."/>
            <person name="Williams K.H."/>
            <person name="Hubbard S.S."/>
            <person name="Banfield J.F."/>
        </authorList>
    </citation>
    <scope>NUCLEOTIDE SEQUENCE [LARGE SCALE GENOMIC DNA]</scope>
</reference>